<evidence type="ECO:0000259" key="8">
    <source>
        <dbReference type="PROSITE" id="PS50011"/>
    </source>
</evidence>
<accession>A0ABR9UD98</accession>
<dbReference type="Pfam" id="PF13087">
    <property type="entry name" value="AAA_12"/>
    <property type="match status" value="1"/>
</dbReference>
<dbReference type="EMBL" id="JADEWU010000032">
    <property type="protein sequence ID" value="MBE9144441.1"/>
    <property type="molecule type" value="Genomic_DNA"/>
</dbReference>
<dbReference type="InterPro" id="IPR050534">
    <property type="entry name" value="Coronavir_polyprotein_1ab"/>
</dbReference>
<dbReference type="InterPro" id="IPR027417">
    <property type="entry name" value="P-loop_NTPase"/>
</dbReference>
<keyword evidence="2 6" id="KW-0547">Nucleotide-binding</keyword>
<evidence type="ECO:0000256" key="3">
    <source>
        <dbReference type="ARBA" id="ARBA00022801"/>
    </source>
</evidence>
<dbReference type="Gene3D" id="1.10.510.10">
    <property type="entry name" value="Transferase(Phosphotransferase) domain 1"/>
    <property type="match status" value="1"/>
</dbReference>
<dbReference type="CDD" id="cd18808">
    <property type="entry name" value="SF1_C_Upf1"/>
    <property type="match status" value="1"/>
</dbReference>
<keyword evidence="9" id="KW-0808">Transferase</keyword>
<feature type="domain" description="Protein kinase" evidence="8">
    <location>
        <begin position="14"/>
        <end position="268"/>
    </location>
</feature>
<evidence type="ECO:0000256" key="7">
    <source>
        <dbReference type="SAM" id="Coils"/>
    </source>
</evidence>
<dbReference type="PROSITE" id="PS50011">
    <property type="entry name" value="PROTEIN_KINASE_DOM"/>
    <property type="match status" value="1"/>
</dbReference>
<feature type="coiled-coil region" evidence="7">
    <location>
        <begin position="399"/>
        <end position="426"/>
    </location>
</feature>
<keyword evidence="3" id="KW-0378">Hydrolase</keyword>
<reference evidence="9 10" key="1">
    <citation type="submission" date="2020-10" db="EMBL/GenBank/DDBJ databases">
        <authorList>
            <person name="Castelo-Branco R."/>
            <person name="Eusebio N."/>
            <person name="Adriana R."/>
            <person name="Vieira A."/>
            <person name="Brugerolle De Fraissinette N."/>
            <person name="Rezende De Castro R."/>
            <person name="Schneider M.P."/>
            <person name="Vasconcelos V."/>
            <person name="Leao P.N."/>
        </authorList>
    </citation>
    <scope>NUCLEOTIDE SEQUENCE [LARGE SCALE GENOMIC DNA]</scope>
    <source>
        <strain evidence="9 10">LEGE 06226</strain>
    </source>
</reference>
<evidence type="ECO:0000313" key="10">
    <source>
        <dbReference type="Proteomes" id="UP000640725"/>
    </source>
</evidence>
<keyword evidence="4" id="KW-0347">Helicase</keyword>
<feature type="coiled-coil region" evidence="7">
    <location>
        <begin position="730"/>
        <end position="761"/>
    </location>
</feature>
<evidence type="ECO:0000256" key="4">
    <source>
        <dbReference type="ARBA" id="ARBA00022806"/>
    </source>
</evidence>
<dbReference type="Proteomes" id="UP000640725">
    <property type="component" value="Unassembled WGS sequence"/>
</dbReference>
<dbReference type="Pfam" id="PF00069">
    <property type="entry name" value="Pkinase"/>
    <property type="match status" value="1"/>
</dbReference>
<sequence>MSICLKDEIIGGKYHIQAKIGEGGSGIVYLAKKLNSTERYAIKTLSTEEENAIKLLERETQTLKRLNHQNIVRFIEEGYEERHKLVYLVLEYLDGLNIKDYFDNGIDLKTQLDIFLQIIDGISHAHSKNIIHRDIKPDNIKIVDTGEKPVAKVLDFGIAIITTTILTNTIRSYHTRLFSPPEQINSEGVSRDSDVYSLGMTFLYLLSSQQSRIDSQEERDKTVLYKSAEETLAGSNASCIIDIFKKATDKDREKRPKIDEIRKAIANLKEDLSERIRVTFSITDSFQKQISNKCNFQQQLVKIKRYIEFELKADSGVLYINKSPKQTREDRLTVEIFIESLSQVYYGFIDHNDPSAIVLYNAPDFTNPKTQEIIIEKGVAVKVDPIVNVGDSPKRKTDLSELVNLILEKEQEVQNEKSNSEALKLTFEQWQDVIELEKKIISDKKQIFQYQQKYYDSERQILILTLKELISLEQFDRVTSPALDVTISINRLSRSNQQRTVQWAIGKIVEGERSSNGELIEKLYISIGDFCAPEVLASILDKGTIETNFKAQESEVERRRKALREIRHGDSENAELSKVIVDPTNVKQIEPLLIHRFFNEKLDESQQLAVCKALATEDIFLIQGPPGTGKTSVITEIILQILDKYPKDKILISSQSNVAVDNVLTRLSRVASKEIKCVRIGREERIQEDARQFEIEKAILNWQKLIQSKSLAYWKSYQQQNEQLLSGVKKIANIEEIKEQNKELQSLTKKLTQLIERLNSELVISKDNLASQEFSDISLEMIYEKLLLEQKILESIEKYVAKFGIEYPEQKQLNDWINEEYKGLQDILGENREYHERYIKLKKLNEDWNERLKRKQQDLISFFIEGVNVVGATCLGVANFKDRNFDWVIVDEAGRSTAPETFVPISKGKKIILVGDHKQLPPIIDQELQEKALNEKEIQKKSLEISLFEYLYENLPKTNKITLNHQYRMHPDIGNLVSHLFYEDQVSSQRVNQDEKQHQLKQFDKNVYWISTSDVPIKESQERENGKSRSNPYEAKVIKAVLLKIQQDCEDHDLSKEVGVIAAYRSQIGILESSIAPNDQQLWKNLHISIHTVDAFQGGECDIIIYDLVRNNPLRKLGFTADDRRLNVALSRTRQLLIIVGNDNMAYEGRTPNGIPNPFKPLIEYIDEKSDFCSRITSGNFL</sequence>
<dbReference type="SMART" id="SM00220">
    <property type="entry name" value="S_TKc"/>
    <property type="match status" value="1"/>
</dbReference>
<keyword evidence="5 6" id="KW-0067">ATP-binding</keyword>
<comment type="similarity">
    <text evidence="1">Belongs to the DNA2/NAM7 helicase family.</text>
</comment>
<dbReference type="Gene3D" id="3.30.200.20">
    <property type="entry name" value="Phosphorylase Kinase, domain 1"/>
    <property type="match status" value="1"/>
</dbReference>
<dbReference type="Gene3D" id="3.40.50.300">
    <property type="entry name" value="P-loop containing nucleotide triphosphate hydrolases"/>
    <property type="match status" value="3"/>
</dbReference>
<dbReference type="InterPro" id="IPR000719">
    <property type="entry name" value="Prot_kinase_dom"/>
</dbReference>
<evidence type="ECO:0000256" key="5">
    <source>
        <dbReference type="ARBA" id="ARBA00022840"/>
    </source>
</evidence>
<evidence type="ECO:0000256" key="2">
    <source>
        <dbReference type="ARBA" id="ARBA00022741"/>
    </source>
</evidence>
<protein>
    <submittedName>
        <fullName evidence="9">Protein kinase</fullName>
    </submittedName>
</protein>
<dbReference type="PANTHER" id="PTHR43788:SF8">
    <property type="entry name" value="DNA-BINDING PROTEIN SMUBP-2"/>
    <property type="match status" value="1"/>
</dbReference>
<evidence type="ECO:0000256" key="6">
    <source>
        <dbReference type="PROSITE-ProRule" id="PRU10141"/>
    </source>
</evidence>
<dbReference type="SUPFAM" id="SSF56112">
    <property type="entry name" value="Protein kinase-like (PK-like)"/>
    <property type="match status" value="1"/>
</dbReference>
<keyword evidence="10" id="KW-1185">Reference proteome</keyword>
<dbReference type="SUPFAM" id="SSF52540">
    <property type="entry name" value="P-loop containing nucleoside triphosphate hydrolases"/>
    <property type="match status" value="1"/>
</dbReference>
<dbReference type="InterPro" id="IPR041679">
    <property type="entry name" value="DNA2/NAM7-like_C"/>
</dbReference>
<dbReference type="Pfam" id="PF13086">
    <property type="entry name" value="AAA_11"/>
    <property type="match status" value="1"/>
</dbReference>
<dbReference type="InterPro" id="IPR041677">
    <property type="entry name" value="DNA2/NAM7_AAA_11"/>
</dbReference>
<dbReference type="CDD" id="cd14014">
    <property type="entry name" value="STKc_PknB_like"/>
    <property type="match status" value="1"/>
</dbReference>
<evidence type="ECO:0000256" key="1">
    <source>
        <dbReference type="ARBA" id="ARBA00007913"/>
    </source>
</evidence>
<dbReference type="PROSITE" id="PS00107">
    <property type="entry name" value="PROTEIN_KINASE_ATP"/>
    <property type="match status" value="1"/>
</dbReference>
<dbReference type="PANTHER" id="PTHR43788">
    <property type="entry name" value="DNA2/NAM7 HELICASE FAMILY MEMBER"/>
    <property type="match status" value="1"/>
</dbReference>
<name>A0ABR9UD98_9CYAN</name>
<keyword evidence="7" id="KW-0175">Coiled coil</keyword>
<organism evidence="9 10">
    <name type="scientific">Planktothrix mougeotii LEGE 06226</name>
    <dbReference type="NCBI Taxonomy" id="1828728"/>
    <lineage>
        <taxon>Bacteria</taxon>
        <taxon>Bacillati</taxon>
        <taxon>Cyanobacteriota</taxon>
        <taxon>Cyanophyceae</taxon>
        <taxon>Oscillatoriophycideae</taxon>
        <taxon>Oscillatoriales</taxon>
        <taxon>Microcoleaceae</taxon>
        <taxon>Planktothrix</taxon>
    </lineage>
</organism>
<evidence type="ECO:0000313" key="9">
    <source>
        <dbReference type="EMBL" id="MBE9144441.1"/>
    </source>
</evidence>
<gene>
    <name evidence="9" type="ORF">IQ236_14615</name>
</gene>
<dbReference type="RefSeq" id="WP_193869919.1">
    <property type="nucleotide sequence ID" value="NZ_JADEWU010000032.1"/>
</dbReference>
<dbReference type="InterPro" id="IPR011009">
    <property type="entry name" value="Kinase-like_dom_sf"/>
</dbReference>
<dbReference type="InterPro" id="IPR017441">
    <property type="entry name" value="Protein_kinase_ATP_BS"/>
</dbReference>
<dbReference type="GO" id="GO:0016301">
    <property type="term" value="F:kinase activity"/>
    <property type="evidence" value="ECO:0007669"/>
    <property type="project" value="UniProtKB-KW"/>
</dbReference>
<dbReference type="InterPro" id="IPR047187">
    <property type="entry name" value="SF1_C_Upf1"/>
</dbReference>
<keyword evidence="9" id="KW-0418">Kinase</keyword>
<comment type="caution">
    <text evidence="9">The sequence shown here is derived from an EMBL/GenBank/DDBJ whole genome shotgun (WGS) entry which is preliminary data.</text>
</comment>
<feature type="binding site" evidence="6">
    <location>
        <position position="43"/>
    </location>
    <ligand>
        <name>ATP</name>
        <dbReference type="ChEBI" id="CHEBI:30616"/>
    </ligand>
</feature>
<proteinExistence type="inferred from homology"/>